<dbReference type="Proteomes" id="UP000824469">
    <property type="component" value="Unassembled WGS sequence"/>
</dbReference>
<gene>
    <name evidence="8" type="ORF">KI387_025856</name>
</gene>
<sequence length="329" mass="37191">MDVTDEVREQVELLHKQSRRAGLFVDPAEELLCNDVLSVLRVASFLLFRPHLPEPEAHPYCLPILYASPIPYTTGVEHIKVASATNRGVRELNEPSPTARSQMRVVSVDPSNNPATLEEASEDEDVISLWHAFDTVITLDTNFRQQGLNLTQLEFREMLTNIRNAEATVKDWSLLMSRIKDARSCRREIDLLEDEIRKQSNCGTEATVSMINSLIGLVRYCKCVLFGVAEECYDKDEQQAVGFSKVSSTENIQVPDDFRCPISLDLMRDLAIVATGQTYDRVSITRWIEEGHCTCPKSGQKILHANLIPNHALRSLICQWCEKNGVLFE</sequence>
<feature type="domain" description="U-box" evidence="7">
    <location>
        <begin position="253"/>
        <end position="327"/>
    </location>
</feature>
<dbReference type="EMBL" id="JAHRHJ020000006">
    <property type="protein sequence ID" value="KAH9310821.1"/>
    <property type="molecule type" value="Genomic_DNA"/>
</dbReference>
<dbReference type="InterPro" id="IPR045210">
    <property type="entry name" value="RING-Ubox_PUB"/>
</dbReference>
<comment type="pathway">
    <text evidence="2">Protein modification; protein ubiquitination.</text>
</comment>
<evidence type="ECO:0000256" key="3">
    <source>
        <dbReference type="ARBA" id="ARBA00012483"/>
    </source>
</evidence>
<dbReference type="SMART" id="SM00504">
    <property type="entry name" value="Ubox"/>
    <property type="match status" value="1"/>
</dbReference>
<organism evidence="8 9">
    <name type="scientific">Taxus chinensis</name>
    <name type="common">Chinese yew</name>
    <name type="synonym">Taxus wallichiana var. chinensis</name>
    <dbReference type="NCBI Taxonomy" id="29808"/>
    <lineage>
        <taxon>Eukaryota</taxon>
        <taxon>Viridiplantae</taxon>
        <taxon>Streptophyta</taxon>
        <taxon>Embryophyta</taxon>
        <taxon>Tracheophyta</taxon>
        <taxon>Spermatophyta</taxon>
        <taxon>Pinopsida</taxon>
        <taxon>Pinidae</taxon>
        <taxon>Conifers II</taxon>
        <taxon>Cupressales</taxon>
        <taxon>Taxaceae</taxon>
        <taxon>Taxus</taxon>
    </lineage>
</organism>
<dbReference type="GO" id="GO:0016567">
    <property type="term" value="P:protein ubiquitination"/>
    <property type="evidence" value="ECO:0007669"/>
    <property type="project" value="InterPro"/>
</dbReference>
<feature type="region of interest" description="Disordered" evidence="6">
    <location>
        <begin position="91"/>
        <end position="119"/>
    </location>
</feature>
<reference evidence="8 9" key="1">
    <citation type="journal article" date="2021" name="Nat. Plants">
        <title>The Taxus genome provides insights into paclitaxel biosynthesis.</title>
        <authorList>
            <person name="Xiong X."/>
            <person name="Gou J."/>
            <person name="Liao Q."/>
            <person name="Li Y."/>
            <person name="Zhou Q."/>
            <person name="Bi G."/>
            <person name="Li C."/>
            <person name="Du R."/>
            <person name="Wang X."/>
            <person name="Sun T."/>
            <person name="Guo L."/>
            <person name="Liang H."/>
            <person name="Lu P."/>
            <person name="Wu Y."/>
            <person name="Zhang Z."/>
            <person name="Ro D.K."/>
            <person name="Shang Y."/>
            <person name="Huang S."/>
            <person name="Yan J."/>
        </authorList>
    </citation>
    <scope>NUCLEOTIDE SEQUENCE [LARGE SCALE GENOMIC DNA]</scope>
    <source>
        <strain evidence="8">Ta-2019</strain>
    </source>
</reference>
<keyword evidence="5" id="KW-0833">Ubl conjugation pathway</keyword>
<evidence type="ECO:0000256" key="2">
    <source>
        <dbReference type="ARBA" id="ARBA00004906"/>
    </source>
</evidence>
<evidence type="ECO:0000256" key="6">
    <source>
        <dbReference type="SAM" id="MobiDB-lite"/>
    </source>
</evidence>
<comment type="catalytic activity">
    <reaction evidence="1">
        <text>S-ubiquitinyl-[E2 ubiquitin-conjugating enzyme]-L-cysteine + [acceptor protein]-L-lysine = [E2 ubiquitin-conjugating enzyme]-L-cysteine + N(6)-ubiquitinyl-[acceptor protein]-L-lysine.</text>
        <dbReference type="EC" id="2.3.2.27"/>
    </reaction>
</comment>
<dbReference type="GO" id="GO:0061630">
    <property type="term" value="F:ubiquitin protein ligase activity"/>
    <property type="evidence" value="ECO:0007669"/>
    <property type="project" value="UniProtKB-EC"/>
</dbReference>
<dbReference type="FunFam" id="3.30.40.10:FF:000442">
    <property type="entry name" value="RING-type E3 ubiquitin transferase"/>
    <property type="match status" value="1"/>
</dbReference>
<evidence type="ECO:0000256" key="5">
    <source>
        <dbReference type="ARBA" id="ARBA00022786"/>
    </source>
</evidence>
<keyword evidence="4" id="KW-0808">Transferase</keyword>
<evidence type="ECO:0000256" key="4">
    <source>
        <dbReference type="ARBA" id="ARBA00022679"/>
    </source>
</evidence>
<dbReference type="Gene3D" id="3.30.40.10">
    <property type="entry name" value="Zinc/RING finger domain, C3HC4 (zinc finger)"/>
    <property type="match status" value="1"/>
</dbReference>
<keyword evidence="9" id="KW-1185">Reference proteome</keyword>
<evidence type="ECO:0000313" key="9">
    <source>
        <dbReference type="Proteomes" id="UP000824469"/>
    </source>
</evidence>
<dbReference type="CDD" id="cd16664">
    <property type="entry name" value="RING-Ubox_PUB"/>
    <property type="match status" value="1"/>
</dbReference>
<dbReference type="PANTHER" id="PTHR23315:SF224">
    <property type="entry name" value="U-BOX DOMAIN-CONTAINING PROTEIN 1"/>
    <property type="match status" value="1"/>
</dbReference>
<proteinExistence type="predicted"/>
<dbReference type="InterPro" id="IPR003613">
    <property type="entry name" value="Ubox_domain"/>
</dbReference>
<dbReference type="PANTHER" id="PTHR23315">
    <property type="entry name" value="U BOX DOMAIN-CONTAINING"/>
    <property type="match status" value="1"/>
</dbReference>
<dbReference type="PROSITE" id="PS51698">
    <property type="entry name" value="U_BOX"/>
    <property type="match status" value="1"/>
</dbReference>
<accession>A0AA38KZG6</accession>
<dbReference type="AlphaFoldDB" id="A0AA38KZG6"/>
<evidence type="ECO:0000259" key="7">
    <source>
        <dbReference type="PROSITE" id="PS51698"/>
    </source>
</evidence>
<dbReference type="Pfam" id="PF04564">
    <property type="entry name" value="U-box"/>
    <property type="match status" value="1"/>
</dbReference>
<evidence type="ECO:0000256" key="1">
    <source>
        <dbReference type="ARBA" id="ARBA00000900"/>
    </source>
</evidence>
<dbReference type="EC" id="2.3.2.27" evidence="3"/>
<name>A0AA38KZG6_TAXCH</name>
<dbReference type="InterPro" id="IPR013083">
    <property type="entry name" value="Znf_RING/FYVE/PHD"/>
</dbReference>
<evidence type="ECO:0000313" key="8">
    <source>
        <dbReference type="EMBL" id="KAH9310821.1"/>
    </source>
</evidence>
<dbReference type="SUPFAM" id="SSF57850">
    <property type="entry name" value="RING/U-box"/>
    <property type="match status" value="1"/>
</dbReference>
<comment type="caution">
    <text evidence="8">The sequence shown here is derived from an EMBL/GenBank/DDBJ whole genome shotgun (WGS) entry which is preliminary data.</text>
</comment>
<protein>
    <recommendedName>
        <fullName evidence="3">RING-type E3 ubiquitin transferase</fullName>
        <ecNumber evidence="3">2.3.2.27</ecNumber>
    </recommendedName>
</protein>